<dbReference type="EMBL" id="KX552041">
    <property type="protein sequence ID" value="AOQ27257.1"/>
    <property type="molecule type" value="Genomic_DNA"/>
</dbReference>
<gene>
    <name evidence="2" type="ORF">ESCO13_00133</name>
</gene>
<sequence length="114" mass="13249">MKVWIDDMRNPADYGQEDAIWFKTSQEAMAFLNDPAKLYRRVTEWSFDNDLGMESDQDGYDVFLYLEELLAFGKPCFGSPTIFVHTSNPAAGDKFMLAKESMLRYGIKMIRVHY</sequence>
<organism evidence="2 3">
    <name type="scientific">Escherichia phage ESCO13</name>
    <dbReference type="NCBI Taxonomy" id="1881104"/>
    <lineage>
        <taxon>Viruses</taxon>
        <taxon>Duplodnaviria</taxon>
        <taxon>Heunggongvirae</taxon>
        <taxon>Uroviricota</taxon>
        <taxon>Caudoviricetes</taxon>
        <taxon>Stephanstirmvirinae</taxon>
        <taxon>Phapecoctavirus</taxon>
        <taxon>Phapecoctavirus ESCO13</taxon>
    </lineage>
</organism>
<dbReference type="Proteomes" id="UP000225358">
    <property type="component" value="Segment"/>
</dbReference>
<dbReference type="InterPro" id="IPR046909">
    <property type="entry name" value="cREC_REC"/>
</dbReference>
<evidence type="ECO:0000313" key="3">
    <source>
        <dbReference type="Proteomes" id="UP000225358"/>
    </source>
</evidence>
<evidence type="ECO:0000313" key="2">
    <source>
        <dbReference type="EMBL" id="AOQ27257.1"/>
    </source>
</evidence>
<name>A0A1D7XG23_9CAUD</name>
<feature type="domain" description="Cyclic-phosphate processing Receiver" evidence="1">
    <location>
        <begin position="1"/>
        <end position="96"/>
    </location>
</feature>
<proteinExistence type="predicted"/>
<keyword evidence="3" id="KW-1185">Reference proteome</keyword>
<evidence type="ECO:0000259" key="1">
    <source>
        <dbReference type="Pfam" id="PF20274"/>
    </source>
</evidence>
<protein>
    <recommendedName>
        <fullName evidence="1">Cyclic-phosphate processing Receiver domain-containing protein</fullName>
    </recommendedName>
</protein>
<reference evidence="2" key="1">
    <citation type="submission" date="2017-02" db="EMBL/GenBank/DDBJ databases">
        <title>Complete genome sequence of two Escherichia coli phages, vB_EcoM_ ESCO5 and vB_EcoM_ESCO13, which are related to phAPEC8.</title>
        <authorList>
            <person name="Trotereau A."/>
            <person name="Gonnet M."/>
            <person name="Viardot A."/>
            <person name="Lalmanach A.-C."/>
            <person name="Guabiraba R."/>
            <person name="Chanteloup N."/>
            <person name="Schouler C."/>
        </authorList>
    </citation>
    <scope>NUCLEOTIDE SEQUENCE [LARGE SCALE GENOMIC DNA]</scope>
</reference>
<dbReference type="Pfam" id="PF20274">
    <property type="entry name" value="cREC_REC"/>
    <property type="match status" value="1"/>
</dbReference>
<accession>A0A1D7XG23</accession>